<proteinExistence type="predicted"/>
<dbReference type="PANTHER" id="PTHR35271:SF1">
    <property type="entry name" value="ABC TRANSPORTER, SUBSTRATE-BINDING LIPOPROTEIN"/>
    <property type="match status" value="1"/>
</dbReference>
<dbReference type="InterPro" id="IPR007487">
    <property type="entry name" value="ABC_transpt-TYRBP-like"/>
</dbReference>
<dbReference type="Pfam" id="PF04392">
    <property type="entry name" value="ABC_sub_bind"/>
    <property type="match status" value="1"/>
</dbReference>
<gene>
    <name evidence="1" type="ORF">SAMN05444159_4029</name>
</gene>
<protein>
    <submittedName>
        <fullName evidence="1">Putative ABC transport system substrate-binding protein</fullName>
    </submittedName>
</protein>
<organism evidence="1 2">
    <name type="scientific">Bradyrhizobium lablabi</name>
    <dbReference type="NCBI Taxonomy" id="722472"/>
    <lineage>
        <taxon>Bacteria</taxon>
        <taxon>Pseudomonadati</taxon>
        <taxon>Pseudomonadota</taxon>
        <taxon>Alphaproteobacteria</taxon>
        <taxon>Hyphomicrobiales</taxon>
        <taxon>Nitrobacteraceae</taxon>
        <taxon>Bradyrhizobium</taxon>
    </lineage>
</organism>
<dbReference type="RefSeq" id="WP_172842068.1">
    <property type="nucleotide sequence ID" value="NZ_LT670844.1"/>
</dbReference>
<dbReference type="EMBL" id="LT670844">
    <property type="protein sequence ID" value="SHK72612.1"/>
    <property type="molecule type" value="Genomic_DNA"/>
</dbReference>
<reference evidence="1 2" key="1">
    <citation type="submission" date="2016-11" db="EMBL/GenBank/DDBJ databases">
        <authorList>
            <person name="Jaros S."/>
            <person name="Januszkiewicz K."/>
            <person name="Wedrychowicz H."/>
        </authorList>
    </citation>
    <scope>NUCLEOTIDE SEQUENCE [LARGE SCALE GENOMIC DNA]</scope>
    <source>
        <strain evidence="1 2">GAS499</strain>
    </source>
</reference>
<dbReference type="CDD" id="cd06325">
    <property type="entry name" value="PBP1_ABC_unchar_transporter"/>
    <property type="match status" value="1"/>
</dbReference>
<name>A0A1M6UTT5_9BRAD</name>
<dbReference type="Gene3D" id="3.40.50.2300">
    <property type="match status" value="2"/>
</dbReference>
<accession>A0A1M6UTT5</accession>
<dbReference type="PANTHER" id="PTHR35271">
    <property type="entry name" value="ABC TRANSPORTER, SUBSTRATE-BINDING LIPOPROTEIN-RELATED"/>
    <property type="match status" value="1"/>
</dbReference>
<evidence type="ECO:0000313" key="1">
    <source>
        <dbReference type="EMBL" id="SHK72612.1"/>
    </source>
</evidence>
<sequence length="328" mass="34810">MQRRGFILALGGAAVAWPSAARAQKAKPVIAILGSGAEDASSSRLQMSLLDAGMRELGLVQGQDYLFETRWAGSDASRFAPLAAELLAFHPSAVVVSTNLAALAVQKLSRTVPIIGTGLNTPVAIGLVESLARPGGNITGVATMSEDLELKLFEMMRETIPGIRRVMVFTNPSNPSTQAMLDLLKDPAEKQRIAIDVARVSAPADLEAAFAEMSRQPPGAVIVLSDNSVFALADRITAQALALRVPTFGTFARPFAQAGALLTYSRDPREAFQGVARLLKKILDGANPAELPFEQPTKFNLFVNLKTAKALGIEIPPALLATADEVIE</sequence>
<evidence type="ECO:0000313" key="2">
    <source>
        <dbReference type="Proteomes" id="UP000189935"/>
    </source>
</evidence>
<dbReference type="Proteomes" id="UP000189935">
    <property type="component" value="Chromosome I"/>
</dbReference>
<dbReference type="AlphaFoldDB" id="A0A1M6UTT5"/>